<feature type="transmembrane region" description="Helical" evidence="5">
    <location>
        <begin position="53"/>
        <end position="71"/>
    </location>
</feature>
<feature type="transmembrane region" description="Helical" evidence="5">
    <location>
        <begin position="415"/>
        <end position="435"/>
    </location>
</feature>
<dbReference type="PANTHER" id="PTHR22773">
    <property type="entry name" value="NADH DEHYDROGENASE"/>
    <property type="match status" value="1"/>
</dbReference>
<dbReference type="Proteomes" id="UP000008312">
    <property type="component" value="Unassembled WGS sequence"/>
</dbReference>
<comment type="subcellular location">
    <subcellularLocation>
        <location evidence="1">Membrane</location>
        <topology evidence="1">Multi-pass membrane protein</topology>
    </subcellularLocation>
</comment>
<evidence type="ECO:0000256" key="4">
    <source>
        <dbReference type="ARBA" id="ARBA00023136"/>
    </source>
</evidence>
<keyword evidence="4 5" id="KW-0472">Membrane</keyword>
<keyword evidence="8" id="KW-1185">Reference proteome</keyword>
<reference evidence="7" key="1">
    <citation type="submission" date="2010-02" db="EMBL/GenBank/DDBJ databases">
        <title>Sequencing and annotation of the Blastocystis hominis genome.</title>
        <authorList>
            <person name="Wincker P."/>
        </authorList>
    </citation>
    <scope>NUCLEOTIDE SEQUENCE</scope>
    <source>
        <strain evidence="7">Singapore isolate B</strain>
    </source>
</reference>
<feature type="transmembrane region" description="Helical" evidence="5">
    <location>
        <begin position="174"/>
        <end position="198"/>
    </location>
</feature>
<dbReference type="InParanoid" id="D8M6Y2"/>
<evidence type="ECO:0000256" key="1">
    <source>
        <dbReference type="ARBA" id="ARBA00004141"/>
    </source>
</evidence>
<feature type="transmembrane region" description="Helical" evidence="5">
    <location>
        <begin position="86"/>
        <end position="108"/>
    </location>
</feature>
<feature type="transmembrane region" description="Helical" evidence="5">
    <location>
        <begin position="456"/>
        <end position="476"/>
    </location>
</feature>
<dbReference type="GO" id="GO:0016020">
    <property type="term" value="C:membrane"/>
    <property type="evidence" value="ECO:0007669"/>
    <property type="project" value="UniProtKB-SubCell"/>
</dbReference>
<evidence type="ECO:0000259" key="6">
    <source>
        <dbReference type="Pfam" id="PF00361"/>
    </source>
</evidence>
<keyword evidence="3 5" id="KW-1133">Transmembrane helix</keyword>
<protein>
    <recommendedName>
        <fullName evidence="6">NADH:quinone oxidoreductase/Mrp antiporter transmembrane domain-containing protein</fullName>
    </recommendedName>
</protein>
<dbReference type="RefSeq" id="XP_012897869.1">
    <property type="nucleotide sequence ID" value="XM_013042415.1"/>
</dbReference>
<feature type="transmembrane region" description="Helical" evidence="5">
    <location>
        <begin position="253"/>
        <end position="278"/>
    </location>
</feature>
<evidence type="ECO:0000313" key="8">
    <source>
        <dbReference type="Proteomes" id="UP000008312"/>
    </source>
</evidence>
<dbReference type="Pfam" id="PF00361">
    <property type="entry name" value="Proton_antipo_M"/>
    <property type="match status" value="1"/>
</dbReference>
<dbReference type="GO" id="GO:0008137">
    <property type="term" value="F:NADH dehydrogenase (ubiquinone) activity"/>
    <property type="evidence" value="ECO:0007669"/>
    <property type="project" value="InterPro"/>
</dbReference>
<evidence type="ECO:0000256" key="5">
    <source>
        <dbReference type="SAM" id="Phobius"/>
    </source>
</evidence>
<dbReference type="GeneID" id="24920717"/>
<feature type="transmembrane region" description="Helical" evidence="5">
    <location>
        <begin position="12"/>
        <end position="32"/>
    </location>
</feature>
<organism evidence="7">
    <name type="scientific">Blastocystis hominis</name>
    <dbReference type="NCBI Taxonomy" id="12968"/>
    <lineage>
        <taxon>Eukaryota</taxon>
        <taxon>Sar</taxon>
        <taxon>Stramenopiles</taxon>
        <taxon>Bigyra</taxon>
        <taxon>Opalozoa</taxon>
        <taxon>Opalinata</taxon>
        <taxon>Blastocystidae</taxon>
        <taxon>Blastocystis</taxon>
    </lineage>
</organism>
<name>D8M6Y2_BLAHO</name>
<dbReference type="HAMAP" id="MF_00445">
    <property type="entry name" value="NDH1_NuoN_1"/>
    <property type="match status" value="1"/>
</dbReference>
<gene>
    <name evidence="7" type="ORF">GSBLH_T00003631001</name>
</gene>
<feature type="transmembrane region" description="Helical" evidence="5">
    <location>
        <begin position="381"/>
        <end position="403"/>
    </location>
</feature>
<keyword evidence="2 5" id="KW-0812">Transmembrane</keyword>
<accession>D8M6Y2</accession>
<dbReference type="OrthoDB" id="162574at2759"/>
<dbReference type="GO" id="GO:0042773">
    <property type="term" value="P:ATP synthesis coupled electron transport"/>
    <property type="evidence" value="ECO:0007669"/>
    <property type="project" value="InterPro"/>
</dbReference>
<feature type="domain" description="NADH:quinone oxidoreductase/Mrp antiporter transmembrane" evidence="6">
    <location>
        <begin position="140"/>
        <end position="429"/>
    </location>
</feature>
<dbReference type="InterPro" id="IPR010096">
    <property type="entry name" value="NADH-Q_OxRdtase_suN/2"/>
</dbReference>
<evidence type="ECO:0000256" key="3">
    <source>
        <dbReference type="ARBA" id="ARBA00022989"/>
    </source>
</evidence>
<dbReference type="InterPro" id="IPR001750">
    <property type="entry name" value="ND/Mrp_TM"/>
</dbReference>
<proteinExistence type="inferred from homology"/>
<evidence type="ECO:0000313" key="7">
    <source>
        <dbReference type="EMBL" id="CBK23821.2"/>
    </source>
</evidence>
<evidence type="ECO:0000256" key="2">
    <source>
        <dbReference type="ARBA" id="ARBA00022692"/>
    </source>
</evidence>
<dbReference type="OMA" id="LMFFSEP"/>
<feature type="transmembrane region" description="Helical" evidence="5">
    <location>
        <begin position="218"/>
        <end position="241"/>
    </location>
</feature>
<sequence>MLNTIFSIDLLFLIPELFFIFSIIVILVYGIFISNKYTLLNNKKYNTPIITSIVNNLTIFSFVILIILYYLNLNNFRILFLGQYTIAYYTQIGKILILFIAILCSLTFNNYLKNNQINNYEYLTLIQVSILSICLLLNTNDLLHYYVVIELQSLCFYAITALKKNNIYSSEAGLKYFILGSVISGLLLLGIALLYGMTGLTNLKELSIFLLTTKYNKLIIFSFVLIYVSLLFKLTVVPFNVWAPDVYEGTPSIITLFFNSVPKFSLLVILIKFLDIVFYNFIEIWQILMIINIILSLVVATFNAFKQYKIKRFLIFSSMTHIGYILLGITTGTIEGIQSIFVYFIIYVISILNIWSIYIYFNNKIKYLSDLSYIYKYNKTLGMSFIITMFSMAGVPPMAGFLAKFYSFFVCIENNFYLLATIGVLLSIICTFYYIRFLKIIYFENTKKYITLNINLSKNVAFVISLTSILLIYIFINPSSIFILAHKAALSLCI</sequence>
<feature type="transmembrane region" description="Helical" evidence="5">
    <location>
        <begin position="284"/>
        <end position="305"/>
    </location>
</feature>
<feature type="transmembrane region" description="Helical" evidence="5">
    <location>
        <begin position="340"/>
        <end position="361"/>
    </location>
</feature>
<feature type="transmembrane region" description="Helical" evidence="5">
    <location>
        <begin position="312"/>
        <end position="334"/>
    </location>
</feature>
<dbReference type="AlphaFoldDB" id="D8M6Y2"/>
<dbReference type="EMBL" id="FN668664">
    <property type="protein sequence ID" value="CBK23821.2"/>
    <property type="molecule type" value="Genomic_DNA"/>
</dbReference>
<dbReference type="NCBIfam" id="TIGR01770">
    <property type="entry name" value="NDH_I_N"/>
    <property type="match status" value="1"/>
</dbReference>